<evidence type="ECO:0000313" key="7">
    <source>
        <dbReference type="EMBL" id="GBG37716.1"/>
    </source>
</evidence>
<dbReference type="InterPro" id="IPR005119">
    <property type="entry name" value="LysR_subst-bd"/>
</dbReference>
<sequence>MLRGVIESDSDWSALLAPHLRIAVAVLEEQHITRAAQKLGVPQPTVTAAIRRLAAATGAPLVKQSGRGIVSTAAGQAFLPGAREALAFLRNARLELSEVIDPDRGRVSLGFVTSRGGTDVPILIAAFLAAYPDISFRLQQGSADALLDAMGHGLIDVAILAPIPDGANFGAVALDTERLYLAVGAGHHLADRDHVDLREVESESFVALTEGTGLRQVFDLLCHTAGFVPRLMYEGQEIATLRGLVRAKLGVAVLPPDSHCSEGIVEIPIASPLASREVVAVWIKDRQLSPAAARFIEFLQTSGAQVLSESL</sequence>
<dbReference type="AlphaFoldDB" id="A0AA37PNP8"/>
<dbReference type="Pfam" id="PF03466">
    <property type="entry name" value="LysR_substrate"/>
    <property type="match status" value="1"/>
</dbReference>
<dbReference type="Pfam" id="PF00126">
    <property type="entry name" value="HTH_1"/>
    <property type="match status" value="1"/>
</dbReference>
<evidence type="ECO:0000256" key="5">
    <source>
        <dbReference type="ARBA" id="ARBA00023163"/>
    </source>
</evidence>
<evidence type="ECO:0000256" key="2">
    <source>
        <dbReference type="ARBA" id="ARBA00023015"/>
    </source>
</evidence>
<dbReference type="EMBL" id="BQYH01000021">
    <property type="protein sequence ID" value="GKU73294.1"/>
    <property type="molecule type" value="Genomic_DNA"/>
</dbReference>
<keyword evidence="4" id="KW-0010">Activator</keyword>
<gene>
    <name evidence="7" type="ORF">MmonteBS_20880</name>
    <name evidence="8" type="ORF">NJB18185_30650</name>
</gene>
<dbReference type="SUPFAM" id="SSF46785">
    <property type="entry name" value="Winged helix' DNA-binding domain"/>
    <property type="match status" value="1"/>
</dbReference>
<dbReference type="InterPro" id="IPR036390">
    <property type="entry name" value="WH_DNA-bd_sf"/>
</dbReference>
<proteinExistence type="inferred from homology"/>
<reference evidence="8" key="3">
    <citation type="journal article" date="2022" name="Microbiol. Resour. Announc.">
        <title>Draft Genome Sequences of Eight Mycobacterium montefiorense Strains Isolated from Salamanders in Captivity.</title>
        <authorList>
            <person name="Komine T."/>
            <person name="Ihara H."/>
            <person name="Fukano H."/>
            <person name="Hoshino Y."/>
            <person name="Kurata O."/>
            <person name="Wada S."/>
        </authorList>
    </citation>
    <scope>NUCLEOTIDE SEQUENCE</scope>
    <source>
        <strain evidence="8">NJB18185</strain>
    </source>
</reference>
<keyword evidence="2" id="KW-0805">Transcription regulation</keyword>
<dbReference type="GO" id="GO:0003700">
    <property type="term" value="F:DNA-binding transcription factor activity"/>
    <property type="evidence" value="ECO:0007669"/>
    <property type="project" value="InterPro"/>
</dbReference>
<evidence type="ECO:0000256" key="4">
    <source>
        <dbReference type="ARBA" id="ARBA00023159"/>
    </source>
</evidence>
<dbReference type="Proteomes" id="UP001139505">
    <property type="component" value="Unassembled WGS sequence"/>
</dbReference>
<organism evidence="8 10">
    <name type="scientific">Mycobacterium montefiorense</name>
    <dbReference type="NCBI Taxonomy" id="154654"/>
    <lineage>
        <taxon>Bacteria</taxon>
        <taxon>Bacillati</taxon>
        <taxon>Actinomycetota</taxon>
        <taxon>Actinomycetes</taxon>
        <taxon>Mycobacteriales</taxon>
        <taxon>Mycobacteriaceae</taxon>
        <taxon>Mycobacterium</taxon>
        <taxon>Mycobacterium simiae complex</taxon>
    </lineage>
</organism>
<reference evidence="9" key="2">
    <citation type="submission" date="2018-04" db="EMBL/GenBank/DDBJ databases">
        <title>Draft genome sequence of Mycobacterium montefiorense isolated from Japanese black salamander.</title>
        <authorList>
            <person name="Fukano H."/>
            <person name="Yoshida M."/>
            <person name="Shimizu A."/>
            <person name="Iwao H."/>
            <person name="Kurata O."/>
            <person name="Katayama Y."/>
            <person name="Omatsu T."/>
            <person name="Mizutani T."/>
            <person name="Wada S."/>
            <person name="Hoshino Y."/>
        </authorList>
    </citation>
    <scope>NUCLEOTIDE SEQUENCE [LARGE SCALE GENOMIC DNA]</scope>
    <source>
        <strain evidence="9">BS</strain>
    </source>
</reference>
<evidence type="ECO:0000313" key="8">
    <source>
        <dbReference type="EMBL" id="GKU73294.1"/>
    </source>
</evidence>
<keyword evidence="5" id="KW-0804">Transcription</keyword>
<dbReference type="PANTHER" id="PTHR30346:SF28">
    <property type="entry name" value="HTH-TYPE TRANSCRIPTIONAL REGULATOR CYNR"/>
    <property type="match status" value="1"/>
</dbReference>
<feature type="domain" description="HTH lysR-type" evidence="6">
    <location>
        <begin position="15"/>
        <end position="72"/>
    </location>
</feature>
<dbReference type="GO" id="GO:0003677">
    <property type="term" value="F:DNA binding"/>
    <property type="evidence" value="ECO:0007669"/>
    <property type="project" value="UniProtKB-KW"/>
</dbReference>
<dbReference type="InterPro" id="IPR036388">
    <property type="entry name" value="WH-like_DNA-bd_sf"/>
</dbReference>
<dbReference type="EMBL" id="BFCH01000017">
    <property type="protein sequence ID" value="GBG37716.1"/>
    <property type="molecule type" value="Genomic_DNA"/>
</dbReference>
<dbReference type="Gene3D" id="1.10.10.10">
    <property type="entry name" value="Winged helix-like DNA-binding domain superfamily/Winged helix DNA-binding domain"/>
    <property type="match status" value="1"/>
</dbReference>
<dbReference type="SUPFAM" id="SSF53850">
    <property type="entry name" value="Periplasmic binding protein-like II"/>
    <property type="match status" value="1"/>
</dbReference>
<comment type="similarity">
    <text evidence="1">Belongs to the LysR transcriptional regulatory family.</text>
</comment>
<evidence type="ECO:0000256" key="3">
    <source>
        <dbReference type="ARBA" id="ARBA00023125"/>
    </source>
</evidence>
<accession>A0AA37PNP8</accession>
<keyword evidence="9" id="KW-1185">Reference proteome</keyword>
<reference evidence="7" key="1">
    <citation type="journal article" date="2018" name="Genome Announc.">
        <title>Draft Genome Sequence of Mycobacterium montefiorense Isolated from Japanese Black Salamander (Hynobius nigrescens).</title>
        <authorList>
            <person name="Fukano H."/>
            <person name="Yoshida M."/>
            <person name="Shimizu A."/>
            <person name="Iwao H."/>
            <person name="Katayama Y."/>
            <person name="Omatsu T."/>
            <person name="Mizutani T."/>
            <person name="Kurata O."/>
            <person name="Wada S."/>
            <person name="Hoshino Y."/>
        </authorList>
    </citation>
    <scope>NUCLEOTIDE SEQUENCE</scope>
    <source>
        <strain evidence="7">BS</strain>
    </source>
</reference>
<evidence type="ECO:0000259" key="6">
    <source>
        <dbReference type="PROSITE" id="PS50931"/>
    </source>
</evidence>
<dbReference type="GO" id="GO:0032993">
    <property type="term" value="C:protein-DNA complex"/>
    <property type="evidence" value="ECO:0007669"/>
    <property type="project" value="TreeGrafter"/>
</dbReference>
<dbReference type="PANTHER" id="PTHR30346">
    <property type="entry name" value="TRANSCRIPTIONAL DUAL REGULATOR HCAR-RELATED"/>
    <property type="match status" value="1"/>
</dbReference>
<evidence type="ECO:0000313" key="10">
    <source>
        <dbReference type="Proteomes" id="UP001139505"/>
    </source>
</evidence>
<reference evidence="8" key="4">
    <citation type="submission" date="2022-04" db="EMBL/GenBank/DDBJ databases">
        <authorList>
            <person name="Komine T."/>
            <person name="Fukano H."/>
            <person name="Wada S."/>
        </authorList>
    </citation>
    <scope>NUCLEOTIDE SEQUENCE</scope>
    <source>
        <strain evidence="8">NJB18185</strain>
    </source>
</reference>
<keyword evidence="3" id="KW-0238">DNA-binding</keyword>
<dbReference type="PROSITE" id="PS50931">
    <property type="entry name" value="HTH_LYSR"/>
    <property type="match status" value="1"/>
</dbReference>
<dbReference type="CDD" id="cd08434">
    <property type="entry name" value="PBP2_GltC_like"/>
    <property type="match status" value="1"/>
</dbReference>
<dbReference type="Proteomes" id="UP000245060">
    <property type="component" value="Unassembled WGS sequence"/>
</dbReference>
<dbReference type="InterPro" id="IPR000847">
    <property type="entry name" value="LysR_HTH_N"/>
</dbReference>
<evidence type="ECO:0000256" key="1">
    <source>
        <dbReference type="ARBA" id="ARBA00009437"/>
    </source>
</evidence>
<comment type="caution">
    <text evidence="8">The sequence shown here is derived from an EMBL/GenBank/DDBJ whole genome shotgun (WGS) entry which is preliminary data.</text>
</comment>
<protein>
    <submittedName>
        <fullName evidence="8">Transcriptional regulator</fullName>
    </submittedName>
</protein>
<name>A0AA37PNP8_9MYCO</name>
<evidence type="ECO:0000313" key="9">
    <source>
        <dbReference type="Proteomes" id="UP000245060"/>
    </source>
</evidence>
<dbReference type="Gene3D" id="3.40.190.290">
    <property type="match status" value="1"/>
</dbReference>